<accession>A0A8T4IDC4</accession>
<keyword evidence="6" id="KW-1003">Cell membrane</keyword>
<proteinExistence type="inferred from homology"/>
<evidence type="ECO:0000256" key="2">
    <source>
        <dbReference type="ARBA" id="ARBA00007165"/>
    </source>
</evidence>
<keyword evidence="5 6" id="KW-0472">Membrane</keyword>
<dbReference type="InterPro" id="IPR045214">
    <property type="entry name" value="Surf1/Surf4"/>
</dbReference>
<evidence type="ECO:0000256" key="3">
    <source>
        <dbReference type="ARBA" id="ARBA00022692"/>
    </source>
</evidence>
<dbReference type="PROSITE" id="PS50895">
    <property type="entry name" value="SURF1"/>
    <property type="match status" value="1"/>
</dbReference>
<protein>
    <recommendedName>
        <fullName evidence="6">SURF1-like protein</fullName>
    </recommendedName>
</protein>
<evidence type="ECO:0000256" key="4">
    <source>
        <dbReference type="ARBA" id="ARBA00022989"/>
    </source>
</evidence>
<keyword evidence="4 6" id="KW-1133">Transmembrane helix</keyword>
<evidence type="ECO:0000256" key="6">
    <source>
        <dbReference type="RuleBase" id="RU363076"/>
    </source>
</evidence>
<feature type="transmembrane region" description="Helical" evidence="6">
    <location>
        <begin position="205"/>
        <end position="226"/>
    </location>
</feature>
<dbReference type="Pfam" id="PF02104">
    <property type="entry name" value="SURF1"/>
    <property type="match status" value="1"/>
</dbReference>
<evidence type="ECO:0000313" key="8">
    <source>
        <dbReference type="Proteomes" id="UP000676996"/>
    </source>
</evidence>
<evidence type="ECO:0000313" key="7">
    <source>
        <dbReference type="EMBL" id="MBR0550985.1"/>
    </source>
</evidence>
<dbReference type="Proteomes" id="UP000676996">
    <property type="component" value="Unassembled WGS sequence"/>
</dbReference>
<dbReference type="InterPro" id="IPR002994">
    <property type="entry name" value="Surf1/Shy1"/>
</dbReference>
<keyword evidence="3 6" id="KW-0812">Transmembrane</keyword>
<name>A0A8T4IDC4_9SPHN</name>
<dbReference type="EMBL" id="JAGRQC010000001">
    <property type="protein sequence ID" value="MBR0550985.1"/>
    <property type="molecule type" value="Genomic_DNA"/>
</dbReference>
<dbReference type="PANTHER" id="PTHR23427">
    <property type="entry name" value="SURFEIT LOCUS PROTEIN"/>
    <property type="match status" value="1"/>
</dbReference>
<dbReference type="GO" id="GO:0005886">
    <property type="term" value="C:plasma membrane"/>
    <property type="evidence" value="ECO:0007669"/>
    <property type="project" value="UniProtKB-SubCell"/>
</dbReference>
<comment type="caution">
    <text evidence="7">The sequence shown here is derived from an EMBL/GenBank/DDBJ whole genome shotgun (WGS) entry which is preliminary data.</text>
</comment>
<comment type="similarity">
    <text evidence="2 6">Belongs to the SURF1 family.</text>
</comment>
<sequence length="235" mass="25926">MKRGRTGFIFLLTLSAVAFAGFVSLGIWQIHRLAWKEALIARVDARVAAAPVQAPGPDLWPDITAKNSEYLHVRLRGRFEHDRNTLVKAVTDLGSGYWVLTPLDTSRGFTVLVNRGFVAGARPVTAPTGIQTITGLLRISEPGGGFLRSNRPTEDRWYSRDVAAIAKARDLTHVAPYFVDADKRQEARNSPIGGLTVIRFHNNHLGYAVTWFVMALGALVGAGLLIRERFRPQKA</sequence>
<evidence type="ECO:0000256" key="5">
    <source>
        <dbReference type="ARBA" id="ARBA00023136"/>
    </source>
</evidence>
<evidence type="ECO:0000256" key="1">
    <source>
        <dbReference type="ARBA" id="ARBA00004370"/>
    </source>
</evidence>
<organism evidence="7 8">
    <name type="scientific">Stakelama marina</name>
    <dbReference type="NCBI Taxonomy" id="2826939"/>
    <lineage>
        <taxon>Bacteria</taxon>
        <taxon>Pseudomonadati</taxon>
        <taxon>Pseudomonadota</taxon>
        <taxon>Alphaproteobacteria</taxon>
        <taxon>Sphingomonadales</taxon>
        <taxon>Sphingomonadaceae</taxon>
        <taxon>Stakelama</taxon>
    </lineage>
</organism>
<dbReference type="PANTHER" id="PTHR23427:SF2">
    <property type="entry name" value="SURFEIT LOCUS PROTEIN 1"/>
    <property type="match status" value="1"/>
</dbReference>
<dbReference type="RefSeq" id="WP_284052277.1">
    <property type="nucleotide sequence ID" value="NZ_JAGRQC010000001.1"/>
</dbReference>
<dbReference type="CDD" id="cd06662">
    <property type="entry name" value="SURF1"/>
    <property type="match status" value="1"/>
</dbReference>
<keyword evidence="8" id="KW-1185">Reference proteome</keyword>
<gene>
    <name evidence="7" type="ORF">J7S20_00525</name>
</gene>
<comment type="subcellular location">
    <subcellularLocation>
        <location evidence="6">Cell membrane</location>
        <topology evidence="6">Multi-pass membrane protein</topology>
    </subcellularLocation>
    <subcellularLocation>
        <location evidence="1">Membrane</location>
    </subcellularLocation>
</comment>
<dbReference type="AlphaFoldDB" id="A0A8T4IDC4"/>
<reference evidence="7" key="1">
    <citation type="submission" date="2021-04" db="EMBL/GenBank/DDBJ databases">
        <title>Ouciella asimina sp. nov., isolated from the surface seawater in the hydrothermal field of Okinawa Trough.</title>
        <authorList>
            <person name="Shuang W."/>
        </authorList>
    </citation>
    <scope>NUCLEOTIDE SEQUENCE</scope>
    <source>
        <strain evidence="7">LXI357</strain>
    </source>
</reference>
<comment type="caution">
    <text evidence="6">Lacks conserved residue(s) required for the propagation of feature annotation.</text>
</comment>